<accession>A0A166GH41</accession>
<sequence length="247" mass="26063">MVNDVAGLASTPNIDSGAKFTSSCLSIIQLHQPGPPSYERTKAASVSCTRDRHNAIGEPAEPTRYSGECAEWNHACDRRPHNSSAPGREQRLIVPFDTRQRLPFGTATGIPFGATTNGAASPSGAHTTRRTPAKGSASAGSGPQPSLHRLQPPRRSRPSSTHGHGQQAPTVLKPVIAMEVGGQAMEFRMQQQQQQQQEKVARGRGQKRQGELAGASSQPCVSPASPQSTASPPGSGSSFSRKISQAD</sequence>
<feature type="compositionally biased region" description="Polar residues" evidence="1">
    <location>
        <begin position="114"/>
        <end position="126"/>
    </location>
</feature>
<feature type="region of interest" description="Disordered" evidence="1">
    <location>
        <begin position="188"/>
        <end position="247"/>
    </location>
</feature>
<evidence type="ECO:0000256" key="1">
    <source>
        <dbReference type="SAM" id="MobiDB-lite"/>
    </source>
</evidence>
<dbReference type="Proteomes" id="UP000076532">
    <property type="component" value="Unassembled WGS sequence"/>
</dbReference>
<feature type="region of interest" description="Disordered" evidence="1">
    <location>
        <begin position="104"/>
        <end position="172"/>
    </location>
</feature>
<dbReference type="EMBL" id="KV417578">
    <property type="protein sequence ID" value="KZP17828.1"/>
    <property type="molecule type" value="Genomic_DNA"/>
</dbReference>
<evidence type="ECO:0000313" key="2">
    <source>
        <dbReference type="EMBL" id="KZP17828.1"/>
    </source>
</evidence>
<feature type="compositionally biased region" description="Low complexity" evidence="1">
    <location>
        <begin position="133"/>
        <end position="150"/>
    </location>
</feature>
<proteinExistence type="predicted"/>
<protein>
    <submittedName>
        <fullName evidence="2">Uncharacterized protein</fullName>
    </submittedName>
</protein>
<gene>
    <name evidence="2" type="ORF">FIBSPDRAFT_1046563</name>
</gene>
<evidence type="ECO:0000313" key="3">
    <source>
        <dbReference type="Proteomes" id="UP000076532"/>
    </source>
</evidence>
<organism evidence="2 3">
    <name type="scientific">Athelia psychrophila</name>
    <dbReference type="NCBI Taxonomy" id="1759441"/>
    <lineage>
        <taxon>Eukaryota</taxon>
        <taxon>Fungi</taxon>
        <taxon>Dikarya</taxon>
        <taxon>Basidiomycota</taxon>
        <taxon>Agaricomycotina</taxon>
        <taxon>Agaricomycetes</taxon>
        <taxon>Agaricomycetidae</taxon>
        <taxon>Atheliales</taxon>
        <taxon>Atheliaceae</taxon>
        <taxon>Athelia</taxon>
    </lineage>
</organism>
<keyword evidence="3" id="KW-1185">Reference proteome</keyword>
<reference evidence="2 3" key="1">
    <citation type="journal article" date="2016" name="Mol. Biol. Evol.">
        <title>Comparative Genomics of Early-Diverging Mushroom-Forming Fungi Provides Insights into the Origins of Lignocellulose Decay Capabilities.</title>
        <authorList>
            <person name="Nagy L.G."/>
            <person name="Riley R."/>
            <person name="Tritt A."/>
            <person name="Adam C."/>
            <person name="Daum C."/>
            <person name="Floudas D."/>
            <person name="Sun H."/>
            <person name="Yadav J.S."/>
            <person name="Pangilinan J."/>
            <person name="Larsson K.H."/>
            <person name="Matsuura K."/>
            <person name="Barry K."/>
            <person name="Labutti K."/>
            <person name="Kuo R."/>
            <person name="Ohm R.A."/>
            <person name="Bhattacharya S.S."/>
            <person name="Shirouzu T."/>
            <person name="Yoshinaga Y."/>
            <person name="Martin F.M."/>
            <person name="Grigoriev I.V."/>
            <person name="Hibbett D.S."/>
        </authorList>
    </citation>
    <scope>NUCLEOTIDE SEQUENCE [LARGE SCALE GENOMIC DNA]</scope>
    <source>
        <strain evidence="2 3">CBS 109695</strain>
    </source>
</reference>
<dbReference type="AlphaFoldDB" id="A0A166GH41"/>
<name>A0A166GH41_9AGAM</name>
<feature type="compositionally biased region" description="Low complexity" evidence="1">
    <location>
        <begin position="222"/>
        <end position="240"/>
    </location>
</feature>